<dbReference type="InterPro" id="IPR040457">
    <property type="entry name" value="GCP_C"/>
</dbReference>
<dbReference type="VEuPathDB" id="TriTrypDB:ADEAN_000043500"/>
<dbReference type="Pfam" id="PF04130">
    <property type="entry name" value="GCP_C_terminal"/>
    <property type="match status" value="1"/>
</dbReference>
<dbReference type="GO" id="GO:0051321">
    <property type="term" value="P:meiotic cell cycle"/>
    <property type="evidence" value="ECO:0007669"/>
    <property type="project" value="TreeGrafter"/>
</dbReference>
<dbReference type="AlphaFoldDB" id="A0A7G2BZP6"/>
<evidence type="ECO:0000256" key="4">
    <source>
        <dbReference type="ARBA" id="ARBA00023212"/>
    </source>
</evidence>
<keyword evidence="4 5" id="KW-0206">Cytoskeleton</keyword>
<dbReference type="GO" id="GO:0007020">
    <property type="term" value="P:microtubule nucleation"/>
    <property type="evidence" value="ECO:0007669"/>
    <property type="project" value="InterPro"/>
</dbReference>
<dbReference type="GO" id="GO:0051011">
    <property type="term" value="F:microtubule minus-end binding"/>
    <property type="evidence" value="ECO:0007669"/>
    <property type="project" value="TreeGrafter"/>
</dbReference>
<dbReference type="GO" id="GO:0000278">
    <property type="term" value="P:mitotic cell cycle"/>
    <property type="evidence" value="ECO:0007669"/>
    <property type="project" value="TreeGrafter"/>
</dbReference>
<dbReference type="InterPro" id="IPR041470">
    <property type="entry name" value="GCP_N"/>
</dbReference>
<dbReference type="GO" id="GO:0000930">
    <property type="term" value="C:gamma-tubulin complex"/>
    <property type="evidence" value="ECO:0007669"/>
    <property type="project" value="TreeGrafter"/>
</dbReference>
<proteinExistence type="inferred from homology"/>
<dbReference type="InterPro" id="IPR007259">
    <property type="entry name" value="GCP"/>
</dbReference>
<dbReference type="GO" id="GO:0043015">
    <property type="term" value="F:gamma-tubulin binding"/>
    <property type="evidence" value="ECO:0007669"/>
    <property type="project" value="InterPro"/>
</dbReference>
<dbReference type="Pfam" id="PF17681">
    <property type="entry name" value="GCP_N_terminal"/>
    <property type="match status" value="1"/>
</dbReference>
<evidence type="ECO:0000313" key="9">
    <source>
        <dbReference type="Proteomes" id="UP000515908"/>
    </source>
</evidence>
<evidence type="ECO:0000313" key="8">
    <source>
        <dbReference type="EMBL" id="CAD2212999.1"/>
    </source>
</evidence>
<feature type="domain" description="Gamma tubulin complex component protein N-terminal" evidence="7">
    <location>
        <begin position="2"/>
        <end position="304"/>
    </location>
</feature>
<dbReference type="OrthoDB" id="2192946at2759"/>
<dbReference type="GO" id="GO:0005874">
    <property type="term" value="C:microtubule"/>
    <property type="evidence" value="ECO:0007669"/>
    <property type="project" value="UniProtKB-KW"/>
</dbReference>
<dbReference type="EMBL" id="LR877145">
    <property type="protein sequence ID" value="CAD2212999.1"/>
    <property type="molecule type" value="Genomic_DNA"/>
</dbReference>
<keyword evidence="3 5" id="KW-0493">Microtubule</keyword>
<gene>
    <name evidence="8" type="ORF">ADEAN_000043500</name>
</gene>
<dbReference type="PANTHER" id="PTHR19302">
    <property type="entry name" value="GAMMA TUBULIN COMPLEX PROTEIN"/>
    <property type="match status" value="1"/>
</dbReference>
<evidence type="ECO:0000259" key="6">
    <source>
        <dbReference type="Pfam" id="PF04130"/>
    </source>
</evidence>
<protein>
    <recommendedName>
        <fullName evidence="5">Spindle pole body component</fullName>
    </recommendedName>
</protein>
<organism evidence="8 9">
    <name type="scientific">Angomonas deanei</name>
    <dbReference type="NCBI Taxonomy" id="59799"/>
    <lineage>
        <taxon>Eukaryota</taxon>
        <taxon>Discoba</taxon>
        <taxon>Euglenozoa</taxon>
        <taxon>Kinetoplastea</taxon>
        <taxon>Metakinetoplastina</taxon>
        <taxon>Trypanosomatida</taxon>
        <taxon>Trypanosomatidae</taxon>
        <taxon>Strigomonadinae</taxon>
        <taxon>Angomonas</taxon>
    </lineage>
</organism>
<evidence type="ECO:0000256" key="2">
    <source>
        <dbReference type="ARBA" id="ARBA00022490"/>
    </source>
</evidence>
<evidence type="ECO:0000256" key="1">
    <source>
        <dbReference type="ARBA" id="ARBA00010337"/>
    </source>
</evidence>
<dbReference type="Gene3D" id="1.20.120.1900">
    <property type="entry name" value="Gamma-tubulin complex, C-terminal domain"/>
    <property type="match status" value="1"/>
</dbReference>
<sequence>MKNLCETVLPVADAFLALQRVEKTECCSKSLVAMSLGEVVAEVSTSYAHEMTKLQRWSEDKTMPLMGVVSEVLRVGQHMVRLRQILPIDLLLSDTNATTTHNIAIQSSLLGTRILNNLSEQSTKYSGSKQDEELRSLILRRALVPYLRMLHRWMHEGILEDPFGEFFIMEAYEPSARSSQQHAISNTQRRHVLRLFPEAATTSLGTNDNDTTTSAGQQEVLAFERRFSINKRMIPSFLEKPSRVSKMIFFAGKYCCLLREYNNTLPDFGESSEGILVWADIDDLRQKIQDTFEIASNAVIQLLFSPSVDLMGHLHSLKSYFLQGRGDWVVDFLDSADALLSKATTTVKVHSIRVLLQGAIARACNTDPYHALIGCSFSNASLMSIVQKMLQEKTDAADGDGVRPSGRLSTGEISARSCVDLLQLEVDLEWPLTLVLDHNTIQKLNNIFRLLMSIKMCERRLSDIWNNNEVLSTFSSAYGIKHQLVQFFRQFLFYSAHFVLEPLWGKLLLQVGQADSIFSLSQALQEFFEKVEKGLTLSSITRFKSLSKIIDISNQLCEIGLHSSTGTTSLIEAALNSLEDSFLKTLTELASPTGADYAQLVTLFTWVDFSGFYGRNRVYTVHHGATSGLAM</sequence>
<dbReference type="PANTHER" id="PTHR19302:SF13">
    <property type="entry name" value="GAMMA-TUBULIN COMPLEX COMPONENT 2"/>
    <property type="match status" value="1"/>
</dbReference>
<evidence type="ECO:0000256" key="3">
    <source>
        <dbReference type="ARBA" id="ARBA00022701"/>
    </source>
</evidence>
<dbReference type="InterPro" id="IPR042241">
    <property type="entry name" value="GCP_C_sf"/>
</dbReference>
<keyword evidence="2 5" id="KW-0963">Cytoplasm</keyword>
<comment type="similarity">
    <text evidence="1 5">Belongs to the TUBGCP family.</text>
</comment>
<comment type="subcellular location">
    <subcellularLocation>
        <location evidence="5">Cytoplasm</location>
        <location evidence="5">Cytoskeleton</location>
        <location evidence="5">Microtubule organizing center</location>
    </subcellularLocation>
</comment>
<dbReference type="GO" id="GO:0051225">
    <property type="term" value="P:spindle assembly"/>
    <property type="evidence" value="ECO:0007669"/>
    <property type="project" value="TreeGrafter"/>
</dbReference>
<dbReference type="GO" id="GO:0000922">
    <property type="term" value="C:spindle pole"/>
    <property type="evidence" value="ECO:0007669"/>
    <property type="project" value="InterPro"/>
</dbReference>
<dbReference type="Proteomes" id="UP000515908">
    <property type="component" value="Chromosome 01"/>
</dbReference>
<reference evidence="8 9" key="1">
    <citation type="submission" date="2020-08" db="EMBL/GenBank/DDBJ databases">
        <authorList>
            <person name="Newling K."/>
            <person name="Davey J."/>
            <person name="Forrester S."/>
        </authorList>
    </citation>
    <scope>NUCLEOTIDE SEQUENCE [LARGE SCALE GENOMIC DNA]</scope>
    <source>
        <strain evidence="9">Crithidia deanei Carvalho (ATCC PRA-265)</strain>
    </source>
</reference>
<name>A0A7G2BZP6_9TRYP</name>
<accession>A0A7G2BZP6</accession>
<dbReference type="GO" id="GO:0031122">
    <property type="term" value="P:cytoplasmic microtubule organization"/>
    <property type="evidence" value="ECO:0007669"/>
    <property type="project" value="TreeGrafter"/>
</dbReference>
<evidence type="ECO:0000256" key="5">
    <source>
        <dbReference type="RuleBase" id="RU363050"/>
    </source>
</evidence>
<keyword evidence="9" id="KW-1185">Reference proteome</keyword>
<evidence type="ECO:0000259" key="7">
    <source>
        <dbReference type="Pfam" id="PF17681"/>
    </source>
</evidence>
<feature type="domain" description="Gamma tubulin complex component C-terminal" evidence="6">
    <location>
        <begin position="310"/>
        <end position="613"/>
    </location>
</feature>